<evidence type="ECO:0000313" key="5">
    <source>
        <dbReference type="Proteomes" id="UP000436088"/>
    </source>
</evidence>
<dbReference type="PANTHER" id="PTHR33101:SF10">
    <property type="entry name" value="ROP GUANINE NUCLEOTIDE EXCHANGE FACTOR 12"/>
    <property type="match status" value="1"/>
</dbReference>
<dbReference type="InterPro" id="IPR005512">
    <property type="entry name" value="PRONE_dom"/>
</dbReference>
<dbReference type="Gene3D" id="1.20.58.2010">
    <property type="entry name" value="PRONE domain, subdomain 1"/>
    <property type="match status" value="2"/>
</dbReference>
<name>A0A6A2XSR5_HIBSY</name>
<evidence type="ECO:0000313" key="4">
    <source>
        <dbReference type="EMBL" id="KAE8669925.1"/>
    </source>
</evidence>
<dbReference type="Proteomes" id="UP000436088">
    <property type="component" value="Unassembled WGS sequence"/>
</dbReference>
<accession>A0A6A2XSR5</accession>
<keyword evidence="1 2" id="KW-0344">Guanine-nucleotide releasing factor</keyword>
<dbReference type="PANTHER" id="PTHR33101">
    <property type="entry name" value="ROP GUANINE NUCLEOTIDE EXCHANGE FACTOR 1"/>
    <property type="match status" value="1"/>
</dbReference>
<dbReference type="Gene3D" id="1.20.58.1310">
    <property type="entry name" value="PRONE domain, subdomain 2"/>
    <property type="match status" value="2"/>
</dbReference>
<dbReference type="GO" id="GO:0005085">
    <property type="term" value="F:guanyl-nucleotide exchange factor activity"/>
    <property type="evidence" value="ECO:0007669"/>
    <property type="project" value="UniProtKB-UniRule"/>
</dbReference>
<keyword evidence="5" id="KW-1185">Reference proteome</keyword>
<proteinExistence type="predicted"/>
<dbReference type="PROSITE" id="PS51334">
    <property type="entry name" value="PRONE"/>
    <property type="match status" value="1"/>
</dbReference>
<dbReference type="EMBL" id="VEPZ02001517">
    <property type="protein sequence ID" value="KAE8669925.1"/>
    <property type="molecule type" value="Genomic_DNA"/>
</dbReference>
<dbReference type="AlphaFoldDB" id="A0A6A2XSR5"/>
<evidence type="ECO:0000256" key="1">
    <source>
        <dbReference type="ARBA" id="ARBA00022658"/>
    </source>
</evidence>
<sequence>MDQTKFYYLLKDAPDFERRRKDDKWWLSIVTCQSGGVSEAVRKNLKVQKECVTQVLKAAMTINAQLLLEMDIPESYIESLPKNGRDSLSDSIYKSITDEFFDPDHFLSRKSEIILHLLKERFPGLPQSSLDISKIEYNKDVGKAVPESYSRILKNLTHSSIPNRRCHPS</sequence>
<evidence type="ECO:0000256" key="2">
    <source>
        <dbReference type="PROSITE-ProRule" id="PRU00663"/>
    </source>
</evidence>
<reference evidence="4" key="1">
    <citation type="submission" date="2019-09" db="EMBL/GenBank/DDBJ databases">
        <title>Draft genome information of white flower Hibiscus syriacus.</title>
        <authorList>
            <person name="Kim Y.-M."/>
        </authorList>
    </citation>
    <scope>NUCLEOTIDE SEQUENCE [LARGE SCALE GENOMIC DNA]</scope>
    <source>
        <strain evidence="4">YM2019G1</strain>
    </source>
</reference>
<comment type="caution">
    <text evidence="4">The sequence shown here is derived from an EMBL/GenBank/DDBJ whole genome shotgun (WGS) entry which is preliminary data.</text>
</comment>
<organism evidence="4 5">
    <name type="scientific">Hibiscus syriacus</name>
    <name type="common">Rose of Sharon</name>
    <dbReference type="NCBI Taxonomy" id="106335"/>
    <lineage>
        <taxon>Eukaryota</taxon>
        <taxon>Viridiplantae</taxon>
        <taxon>Streptophyta</taxon>
        <taxon>Embryophyta</taxon>
        <taxon>Tracheophyta</taxon>
        <taxon>Spermatophyta</taxon>
        <taxon>Magnoliopsida</taxon>
        <taxon>eudicotyledons</taxon>
        <taxon>Gunneridae</taxon>
        <taxon>Pentapetalae</taxon>
        <taxon>rosids</taxon>
        <taxon>malvids</taxon>
        <taxon>Malvales</taxon>
        <taxon>Malvaceae</taxon>
        <taxon>Malvoideae</taxon>
        <taxon>Hibiscus</taxon>
    </lineage>
</organism>
<gene>
    <name evidence="4" type="ORF">F3Y22_tig00112215pilonHSYRG00350</name>
</gene>
<dbReference type="Pfam" id="PF03759">
    <property type="entry name" value="PRONE"/>
    <property type="match status" value="1"/>
</dbReference>
<feature type="domain" description="PRONE" evidence="3">
    <location>
        <begin position="1"/>
        <end position="169"/>
    </location>
</feature>
<dbReference type="InterPro" id="IPR038937">
    <property type="entry name" value="RopGEF"/>
</dbReference>
<evidence type="ECO:0000259" key="3">
    <source>
        <dbReference type="PROSITE" id="PS51334"/>
    </source>
</evidence>
<protein>
    <submittedName>
        <fullName evidence="4">Glyoxylate/hydroxypyruvate reductase A HPR2-like</fullName>
    </submittedName>
</protein>